<organism evidence="8">
    <name type="scientific">bioreactor metagenome</name>
    <dbReference type="NCBI Taxonomy" id="1076179"/>
    <lineage>
        <taxon>unclassified sequences</taxon>
        <taxon>metagenomes</taxon>
        <taxon>ecological metagenomes</taxon>
    </lineage>
</organism>
<dbReference type="PROSITE" id="PS00201">
    <property type="entry name" value="FLAVODOXIN"/>
    <property type="match status" value="1"/>
</dbReference>
<evidence type="ECO:0000256" key="6">
    <source>
        <dbReference type="ARBA" id="ARBA00022982"/>
    </source>
</evidence>
<dbReference type="InterPro" id="IPR008254">
    <property type="entry name" value="Flavodoxin/NO_synth"/>
</dbReference>
<dbReference type="InterPro" id="IPR001226">
    <property type="entry name" value="Flavodoxin_CS"/>
</dbReference>
<sequence>MANTLILYGSLTGNTQSVAEKIQSICQSKGKEVEVKNIADADAQDLTGPHSCLILASSTWDDGHLQADWADFMERTANQPIDLTGKKVAIFGCGDSNYSVFCGAVEVLEQEFLVKRHGEKLMESLKIDGFPDMTENQTAIQAWAEQLANVLP</sequence>
<keyword evidence="5" id="KW-0288">FMN</keyword>
<gene>
    <name evidence="8" type="ORF">SDC9_144033</name>
</gene>
<dbReference type="PANTHER" id="PTHR42809">
    <property type="entry name" value="FLAVODOXIN 2"/>
    <property type="match status" value="1"/>
</dbReference>
<evidence type="ECO:0000256" key="1">
    <source>
        <dbReference type="ARBA" id="ARBA00001917"/>
    </source>
</evidence>
<evidence type="ECO:0000256" key="4">
    <source>
        <dbReference type="ARBA" id="ARBA00022630"/>
    </source>
</evidence>
<protein>
    <submittedName>
        <fullName evidence="8">Flavodoxin</fullName>
    </submittedName>
</protein>
<keyword evidence="4" id="KW-0285">Flavoprotein</keyword>
<dbReference type="GO" id="GO:0010181">
    <property type="term" value="F:FMN binding"/>
    <property type="evidence" value="ECO:0007669"/>
    <property type="project" value="InterPro"/>
</dbReference>
<dbReference type="SUPFAM" id="SSF52218">
    <property type="entry name" value="Flavoproteins"/>
    <property type="match status" value="1"/>
</dbReference>
<evidence type="ECO:0000313" key="8">
    <source>
        <dbReference type="EMBL" id="MPM96868.1"/>
    </source>
</evidence>
<dbReference type="InterPro" id="IPR029039">
    <property type="entry name" value="Flavoprotein-like_sf"/>
</dbReference>
<evidence type="ECO:0000256" key="5">
    <source>
        <dbReference type="ARBA" id="ARBA00022643"/>
    </source>
</evidence>
<dbReference type="InterPro" id="IPR050619">
    <property type="entry name" value="Flavodoxin"/>
</dbReference>
<keyword evidence="3" id="KW-0813">Transport</keyword>
<dbReference type="EMBL" id="VSSQ01043203">
    <property type="protein sequence ID" value="MPM96868.1"/>
    <property type="molecule type" value="Genomic_DNA"/>
</dbReference>
<evidence type="ECO:0000256" key="2">
    <source>
        <dbReference type="ARBA" id="ARBA00005267"/>
    </source>
</evidence>
<dbReference type="PANTHER" id="PTHR42809:SF1">
    <property type="entry name" value="FLAVODOXIN 1"/>
    <property type="match status" value="1"/>
</dbReference>
<dbReference type="Pfam" id="PF00258">
    <property type="entry name" value="Flavodoxin_1"/>
    <property type="match status" value="1"/>
</dbReference>
<comment type="caution">
    <text evidence="8">The sequence shown here is derived from an EMBL/GenBank/DDBJ whole genome shotgun (WGS) entry which is preliminary data.</text>
</comment>
<keyword evidence="6" id="KW-0249">Electron transport</keyword>
<evidence type="ECO:0000259" key="7">
    <source>
        <dbReference type="PROSITE" id="PS50902"/>
    </source>
</evidence>
<dbReference type="Gene3D" id="3.40.50.360">
    <property type="match status" value="1"/>
</dbReference>
<proteinExistence type="inferred from homology"/>
<accession>A0A645E658</accession>
<name>A0A645E658_9ZZZZ</name>
<comment type="similarity">
    <text evidence="2">Belongs to the flavodoxin family.</text>
</comment>
<dbReference type="AlphaFoldDB" id="A0A645E658"/>
<dbReference type="PROSITE" id="PS50902">
    <property type="entry name" value="FLAVODOXIN_LIKE"/>
    <property type="match status" value="1"/>
</dbReference>
<evidence type="ECO:0000256" key="3">
    <source>
        <dbReference type="ARBA" id="ARBA00022448"/>
    </source>
</evidence>
<reference evidence="8" key="1">
    <citation type="submission" date="2019-08" db="EMBL/GenBank/DDBJ databases">
        <authorList>
            <person name="Kucharzyk K."/>
            <person name="Murdoch R.W."/>
            <person name="Higgins S."/>
            <person name="Loffler F."/>
        </authorList>
    </citation>
    <scope>NUCLEOTIDE SEQUENCE</scope>
</reference>
<dbReference type="PRINTS" id="PR00369">
    <property type="entry name" value="FLAVODOXIN"/>
</dbReference>
<dbReference type="InterPro" id="IPR001094">
    <property type="entry name" value="Flavdoxin-like"/>
</dbReference>
<comment type="cofactor">
    <cofactor evidence="1">
        <name>FMN</name>
        <dbReference type="ChEBI" id="CHEBI:58210"/>
    </cofactor>
</comment>
<feature type="domain" description="Flavodoxin-like" evidence="7">
    <location>
        <begin position="4"/>
        <end position="148"/>
    </location>
</feature>
<dbReference type="GO" id="GO:0009055">
    <property type="term" value="F:electron transfer activity"/>
    <property type="evidence" value="ECO:0007669"/>
    <property type="project" value="InterPro"/>
</dbReference>